<dbReference type="EMBL" id="AGCM01000072">
    <property type="protein sequence ID" value="EHM54342.1"/>
    <property type="molecule type" value="Genomic_DNA"/>
</dbReference>
<proteinExistence type="predicted"/>
<dbReference type="STRING" id="797473.HMPREF9080_01279"/>
<dbReference type="HOGENOM" id="CLU_3041613_0_0_6"/>
<accession>G9ZEU0</accession>
<evidence type="ECO:0000313" key="2">
    <source>
        <dbReference type="Proteomes" id="UP000004750"/>
    </source>
</evidence>
<sequence>MLAMFREGLGGMAALFWGTAKGLAGGGKMRVCARRRRGIIAVICGSSGGFPLLL</sequence>
<name>G9ZEU0_9GAMM</name>
<reference evidence="1 2" key="1">
    <citation type="submission" date="2011-08" db="EMBL/GenBank/DDBJ databases">
        <authorList>
            <person name="Weinstock G."/>
            <person name="Sodergren E."/>
            <person name="Clifton S."/>
            <person name="Fulton L."/>
            <person name="Fulton B."/>
            <person name="Courtney L."/>
            <person name="Fronick C."/>
            <person name="Harrison M."/>
            <person name="Strong C."/>
            <person name="Farmer C."/>
            <person name="Delahaunty K."/>
            <person name="Markovic C."/>
            <person name="Hall O."/>
            <person name="Minx P."/>
            <person name="Tomlinson C."/>
            <person name="Mitreva M."/>
            <person name="Hou S."/>
            <person name="Chen J."/>
            <person name="Wollam A."/>
            <person name="Pepin K.H."/>
            <person name="Johnson M."/>
            <person name="Bhonagiri V."/>
            <person name="Zhang X."/>
            <person name="Suruliraj S."/>
            <person name="Warren W."/>
            <person name="Chinwalla A."/>
            <person name="Mardis E.R."/>
            <person name="Wilson R.K."/>
        </authorList>
    </citation>
    <scope>NUCLEOTIDE SEQUENCE [LARGE SCALE GENOMIC DNA]</scope>
    <source>
        <strain evidence="1 2">F0432</strain>
    </source>
</reference>
<protein>
    <submittedName>
        <fullName evidence="1">Uncharacterized protein</fullName>
    </submittedName>
</protein>
<evidence type="ECO:0000313" key="1">
    <source>
        <dbReference type="EMBL" id="EHM54342.1"/>
    </source>
</evidence>
<organism evidence="1 2">
    <name type="scientific">Cardiobacterium valvarum F0432</name>
    <dbReference type="NCBI Taxonomy" id="797473"/>
    <lineage>
        <taxon>Bacteria</taxon>
        <taxon>Pseudomonadati</taxon>
        <taxon>Pseudomonadota</taxon>
        <taxon>Gammaproteobacteria</taxon>
        <taxon>Cardiobacteriales</taxon>
        <taxon>Cardiobacteriaceae</taxon>
        <taxon>Cardiobacterium</taxon>
    </lineage>
</organism>
<dbReference type="Proteomes" id="UP000004750">
    <property type="component" value="Unassembled WGS sequence"/>
</dbReference>
<comment type="caution">
    <text evidence="1">The sequence shown here is derived from an EMBL/GenBank/DDBJ whole genome shotgun (WGS) entry which is preliminary data.</text>
</comment>
<dbReference type="AlphaFoldDB" id="G9ZEU0"/>
<gene>
    <name evidence="1" type="ORF">HMPREF9080_01279</name>
</gene>